<dbReference type="PANTHER" id="PTHR43884">
    <property type="entry name" value="ACYL-COA DEHYDROGENASE"/>
    <property type="match status" value="1"/>
</dbReference>
<feature type="domain" description="Acyl-CoA dehydrogenase C-terminal" evidence="16">
    <location>
        <begin position="244"/>
        <end position="378"/>
    </location>
</feature>
<evidence type="ECO:0000313" key="17">
    <source>
        <dbReference type="EMBL" id="TLX43223.1"/>
    </source>
</evidence>
<evidence type="ECO:0000256" key="8">
    <source>
        <dbReference type="ARBA" id="ARBA00034317"/>
    </source>
</evidence>
<comment type="caution">
    <text evidence="17">The sequence shown here is derived from an EMBL/GenBank/DDBJ whole genome shotgun (WGS) entry which is preliminary data.</text>
</comment>
<dbReference type="InterPro" id="IPR046373">
    <property type="entry name" value="Acyl-CoA_Oxase/DH_mid-dom_sf"/>
</dbReference>
<dbReference type="Gene3D" id="1.20.140.10">
    <property type="entry name" value="Butyryl-CoA Dehydrogenase, subunit A, domain 3"/>
    <property type="match status" value="1"/>
</dbReference>
<evidence type="ECO:0000256" key="11">
    <source>
        <dbReference type="ARBA" id="ARBA00047859"/>
    </source>
</evidence>
<comment type="catalytic activity">
    <reaction evidence="12">
        <text>dibenzothiophene 5-oxide + FMNH2 + O2 = dibenzothiophene 5,5-dioxide + FMN + H2O + H(+)</text>
        <dbReference type="Rhea" id="RHEA:49080"/>
        <dbReference type="ChEBI" id="CHEBI:15377"/>
        <dbReference type="ChEBI" id="CHEBI:15378"/>
        <dbReference type="ChEBI" id="CHEBI:15379"/>
        <dbReference type="ChEBI" id="CHEBI:23683"/>
        <dbReference type="ChEBI" id="CHEBI:57618"/>
        <dbReference type="ChEBI" id="CHEBI:58210"/>
        <dbReference type="ChEBI" id="CHEBI:90356"/>
    </reaction>
</comment>
<organism evidence="17 18">
    <name type="scientific">Xanthobacter autotrophicus</name>
    <dbReference type="NCBI Taxonomy" id="280"/>
    <lineage>
        <taxon>Bacteria</taxon>
        <taxon>Pseudomonadati</taxon>
        <taxon>Pseudomonadota</taxon>
        <taxon>Alphaproteobacteria</taxon>
        <taxon>Hyphomicrobiales</taxon>
        <taxon>Xanthobacteraceae</taxon>
        <taxon>Xanthobacter</taxon>
    </lineage>
</organism>
<keyword evidence="3" id="KW-0288">FMN</keyword>
<feature type="domain" description="Acyl-CoA oxidase/dehydrogenase middle" evidence="14">
    <location>
        <begin position="133"/>
        <end position="215"/>
    </location>
</feature>
<keyword evidence="4" id="KW-0547">Nucleotide-binding</keyword>
<dbReference type="SUPFAM" id="SSF56645">
    <property type="entry name" value="Acyl-CoA dehydrogenase NM domain-like"/>
    <property type="match status" value="1"/>
</dbReference>
<dbReference type="GO" id="GO:0050660">
    <property type="term" value="F:flavin adenine dinucleotide binding"/>
    <property type="evidence" value="ECO:0007669"/>
    <property type="project" value="InterPro"/>
</dbReference>
<accession>A0A6C1KV98</accession>
<dbReference type="Pfam" id="PF02770">
    <property type="entry name" value="Acyl-CoA_dh_M"/>
    <property type="match status" value="1"/>
</dbReference>
<comment type="pathway">
    <text evidence="7">Sulfur metabolism; dibenzothiophene degradation.</text>
</comment>
<sequence>MTRPSVVTFPAGRPAESPAPRFDAIAAAERVAQALLPDAAERDRLGAAPRKELELLRGSGLLPLLNPQEHGGGGGSFTDALLAVRVIGRADASIAQLLAYHYLHLTNALWRAAPEQSAALSRASVAGNWFWGGASNPRDPESKLTAVEDGFRLTGRKTFASNASLADRITLRAELNDGFAVLVVPGDREGVTHGNDWDAFGQRLSESGTITFADVHVARDEVLGDPAAAPPPRTSLVVPFHQLLIVNFYLGTAEGALSEANRYIRTVSRPWQASNVEKASLDPYILEHYGLLDVELRASLALADVAADRFEAAAARANDITLDERNVAAGAIYAAKVHSSRTALEITSKIFELMGARATAEHYGFDRFWRNIRTHTLHDPIVYKAREVGNYALNGTITPTPLYS</sequence>
<comment type="subcellular location">
    <subcellularLocation>
        <location evidence="1">Cytoplasm</location>
    </subcellularLocation>
</comment>
<evidence type="ECO:0000256" key="9">
    <source>
        <dbReference type="ARBA" id="ARBA00034328"/>
    </source>
</evidence>
<reference evidence="17 18" key="1">
    <citation type="submission" date="2019-05" db="EMBL/GenBank/DDBJ databases">
        <authorList>
            <person name="Zhou X."/>
        </authorList>
    </citation>
    <scope>NUCLEOTIDE SEQUENCE [LARGE SCALE GENOMIC DNA]</scope>
    <source>
        <strain evidence="17 18">DSM 432</strain>
    </source>
</reference>
<dbReference type="Gene3D" id="2.40.110.10">
    <property type="entry name" value="Butyryl-CoA Dehydrogenase, subunit A, domain 2"/>
    <property type="match status" value="1"/>
</dbReference>
<evidence type="ECO:0000256" key="6">
    <source>
        <dbReference type="ARBA" id="ARBA00023033"/>
    </source>
</evidence>
<dbReference type="InterPro" id="IPR006091">
    <property type="entry name" value="Acyl-CoA_Oxase/DH_mid-dom"/>
</dbReference>
<protein>
    <recommendedName>
        <fullName evidence="10">Dibenzothiophene monooxygenase</fullName>
        <ecNumber evidence="9">1.14.14.21</ecNumber>
    </recommendedName>
</protein>
<dbReference type="GO" id="GO:0004497">
    <property type="term" value="F:monooxygenase activity"/>
    <property type="evidence" value="ECO:0007669"/>
    <property type="project" value="UniProtKB-KW"/>
</dbReference>
<dbReference type="PANTHER" id="PTHR43884:SF12">
    <property type="entry name" value="ISOVALERYL-COA DEHYDROGENASE, MITOCHONDRIAL-RELATED"/>
    <property type="match status" value="1"/>
</dbReference>
<evidence type="ECO:0000256" key="7">
    <source>
        <dbReference type="ARBA" id="ARBA00034307"/>
    </source>
</evidence>
<keyword evidence="5" id="KW-0560">Oxidoreductase</keyword>
<evidence type="ECO:0000256" key="12">
    <source>
        <dbReference type="ARBA" id="ARBA00048445"/>
    </source>
</evidence>
<dbReference type="GO" id="GO:0005737">
    <property type="term" value="C:cytoplasm"/>
    <property type="evidence" value="ECO:0007669"/>
    <property type="project" value="UniProtKB-SubCell"/>
</dbReference>
<comment type="catalytic activity">
    <reaction evidence="11">
        <text>dibenzothiophene + FMNH2 + O2 = dibenzothiophene 5-oxide + FMN + H2O + H(+)</text>
        <dbReference type="Rhea" id="RHEA:49076"/>
        <dbReference type="ChEBI" id="CHEBI:15377"/>
        <dbReference type="ChEBI" id="CHEBI:15378"/>
        <dbReference type="ChEBI" id="CHEBI:15379"/>
        <dbReference type="ChEBI" id="CHEBI:23681"/>
        <dbReference type="ChEBI" id="CHEBI:23683"/>
        <dbReference type="ChEBI" id="CHEBI:57618"/>
        <dbReference type="ChEBI" id="CHEBI:58210"/>
    </reaction>
</comment>
<dbReference type="GeneID" id="95774053"/>
<evidence type="ECO:0000313" key="18">
    <source>
        <dbReference type="Proteomes" id="UP000305131"/>
    </source>
</evidence>
<dbReference type="InterPro" id="IPR037069">
    <property type="entry name" value="AcylCoA_DH/ox_N_sf"/>
</dbReference>
<evidence type="ECO:0000256" key="2">
    <source>
        <dbReference type="ARBA" id="ARBA00022630"/>
    </source>
</evidence>
<evidence type="ECO:0000256" key="4">
    <source>
        <dbReference type="ARBA" id="ARBA00022741"/>
    </source>
</evidence>
<dbReference type="SUPFAM" id="SSF47203">
    <property type="entry name" value="Acyl-CoA dehydrogenase C-terminal domain-like"/>
    <property type="match status" value="1"/>
</dbReference>
<dbReference type="InterPro" id="IPR013107">
    <property type="entry name" value="Acyl-CoA_DH_C"/>
</dbReference>
<dbReference type="InterPro" id="IPR013786">
    <property type="entry name" value="AcylCoA_DH/ox_N"/>
</dbReference>
<evidence type="ECO:0000256" key="13">
    <source>
        <dbReference type="ARBA" id="ARBA00049456"/>
    </source>
</evidence>
<evidence type="ECO:0000259" key="14">
    <source>
        <dbReference type="Pfam" id="PF02770"/>
    </source>
</evidence>
<dbReference type="OrthoDB" id="6184213at2"/>
<name>A0A6C1KV98_XANAU</name>
<dbReference type="RefSeq" id="WP_138399577.1">
    <property type="nucleotide sequence ID" value="NZ_JBAFVI010000002.1"/>
</dbReference>
<evidence type="ECO:0000256" key="3">
    <source>
        <dbReference type="ARBA" id="ARBA00022643"/>
    </source>
</evidence>
<evidence type="ECO:0000256" key="10">
    <source>
        <dbReference type="ARBA" id="ARBA00034345"/>
    </source>
</evidence>
<dbReference type="InterPro" id="IPR009100">
    <property type="entry name" value="AcylCoA_DH/oxidase_NM_dom_sf"/>
</dbReference>
<dbReference type="GO" id="GO:0008470">
    <property type="term" value="F:3-methylbutanoyl-CoA dehydrogenase activity"/>
    <property type="evidence" value="ECO:0007669"/>
    <property type="project" value="TreeGrafter"/>
</dbReference>
<comment type="catalytic activity">
    <reaction evidence="13">
        <text>dibenzothiophene + 2 FMNH2 + 2 O2 = dibenzothiophene 5,5-dioxide + 2 FMN + 2 H2O + 2 H(+)</text>
        <dbReference type="Rhea" id="RHEA:49072"/>
        <dbReference type="ChEBI" id="CHEBI:15377"/>
        <dbReference type="ChEBI" id="CHEBI:15378"/>
        <dbReference type="ChEBI" id="CHEBI:15379"/>
        <dbReference type="ChEBI" id="CHEBI:23681"/>
        <dbReference type="ChEBI" id="CHEBI:57618"/>
        <dbReference type="ChEBI" id="CHEBI:58210"/>
        <dbReference type="ChEBI" id="CHEBI:90356"/>
        <dbReference type="EC" id="1.14.14.21"/>
    </reaction>
</comment>
<dbReference type="EC" id="1.14.14.21" evidence="9"/>
<proteinExistence type="inferred from homology"/>
<dbReference type="InterPro" id="IPR036250">
    <property type="entry name" value="AcylCo_DH-like_C"/>
</dbReference>
<comment type="similarity">
    <text evidence="8">Belongs to the DszC flavin monooxygenase family.</text>
</comment>
<gene>
    <name evidence="17" type="ORF">FBQ73_11360</name>
</gene>
<evidence type="ECO:0000256" key="5">
    <source>
        <dbReference type="ARBA" id="ARBA00023002"/>
    </source>
</evidence>
<dbReference type="Pfam" id="PF02771">
    <property type="entry name" value="Acyl-CoA_dh_N"/>
    <property type="match status" value="1"/>
</dbReference>
<dbReference type="Pfam" id="PF08028">
    <property type="entry name" value="Acyl-CoA_dh_2"/>
    <property type="match status" value="1"/>
</dbReference>
<dbReference type="Gene3D" id="1.10.540.10">
    <property type="entry name" value="Acyl-CoA dehydrogenase/oxidase, N-terminal domain"/>
    <property type="match status" value="1"/>
</dbReference>
<evidence type="ECO:0000259" key="15">
    <source>
        <dbReference type="Pfam" id="PF02771"/>
    </source>
</evidence>
<keyword evidence="2" id="KW-0285">Flavoprotein</keyword>
<dbReference type="GO" id="GO:0006552">
    <property type="term" value="P:L-leucine catabolic process"/>
    <property type="evidence" value="ECO:0007669"/>
    <property type="project" value="TreeGrafter"/>
</dbReference>
<dbReference type="AlphaFoldDB" id="A0A6C1KV98"/>
<feature type="domain" description="Acyl-CoA dehydrogenase/oxidase N-terminal" evidence="15">
    <location>
        <begin position="28"/>
        <end position="115"/>
    </location>
</feature>
<keyword evidence="6" id="KW-0503">Monooxygenase</keyword>
<dbReference type="PIRSF" id="PIRSF016578">
    <property type="entry name" value="HsaA"/>
    <property type="match status" value="1"/>
</dbReference>
<dbReference type="EMBL" id="VAUP01000022">
    <property type="protein sequence ID" value="TLX43223.1"/>
    <property type="molecule type" value="Genomic_DNA"/>
</dbReference>
<dbReference type="Proteomes" id="UP000305131">
    <property type="component" value="Unassembled WGS sequence"/>
</dbReference>
<evidence type="ECO:0000256" key="1">
    <source>
        <dbReference type="ARBA" id="ARBA00004496"/>
    </source>
</evidence>
<evidence type="ECO:0000259" key="16">
    <source>
        <dbReference type="Pfam" id="PF08028"/>
    </source>
</evidence>